<feature type="domain" description="GIY-YIG" evidence="1">
    <location>
        <begin position="1"/>
        <end position="57"/>
    </location>
</feature>
<gene>
    <name evidence="2" type="ORF">GCM10008119_02320</name>
</gene>
<organism evidence="2 3">
    <name type="scientific">Pedobacter mendelii</name>
    <dbReference type="NCBI Taxonomy" id="1908240"/>
    <lineage>
        <taxon>Bacteria</taxon>
        <taxon>Pseudomonadati</taxon>
        <taxon>Bacteroidota</taxon>
        <taxon>Sphingobacteriia</taxon>
        <taxon>Sphingobacteriales</taxon>
        <taxon>Sphingobacteriaceae</taxon>
        <taxon>Pedobacter</taxon>
    </lineage>
</organism>
<dbReference type="EMBL" id="BMDJ01000001">
    <property type="protein sequence ID" value="GGI22373.1"/>
    <property type="molecule type" value="Genomic_DNA"/>
</dbReference>
<dbReference type="Gene3D" id="3.40.1440.10">
    <property type="entry name" value="GIY-YIG endonuclease"/>
    <property type="match status" value="1"/>
</dbReference>
<dbReference type="InterPro" id="IPR035901">
    <property type="entry name" value="GIY-YIG_endonuc_sf"/>
</dbReference>
<dbReference type="InterPro" id="IPR000305">
    <property type="entry name" value="GIY-YIG_endonuc"/>
</dbReference>
<proteinExistence type="predicted"/>
<protein>
    <recommendedName>
        <fullName evidence="1">GIY-YIG domain-containing protein</fullName>
    </recommendedName>
</protein>
<dbReference type="Pfam" id="PF01541">
    <property type="entry name" value="GIY-YIG"/>
    <property type="match status" value="1"/>
</dbReference>
<reference evidence="3" key="1">
    <citation type="journal article" date="2019" name="Int. J. Syst. Evol. Microbiol.">
        <title>The Global Catalogue of Microorganisms (GCM) 10K type strain sequencing project: providing services to taxonomists for standard genome sequencing and annotation.</title>
        <authorList>
            <consortium name="The Broad Institute Genomics Platform"/>
            <consortium name="The Broad Institute Genome Sequencing Center for Infectious Disease"/>
            <person name="Wu L."/>
            <person name="Ma J."/>
        </authorList>
    </citation>
    <scope>NUCLEOTIDE SEQUENCE [LARGE SCALE GENOMIC DNA]</scope>
    <source>
        <strain evidence="3">CCM 8939</strain>
    </source>
</reference>
<evidence type="ECO:0000259" key="1">
    <source>
        <dbReference type="PROSITE" id="PS50164"/>
    </source>
</evidence>
<keyword evidence="3" id="KW-1185">Reference proteome</keyword>
<dbReference type="PROSITE" id="PS50164">
    <property type="entry name" value="GIY_YIG"/>
    <property type="match status" value="1"/>
</dbReference>
<evidence type="ECO:0000313" key="3">
    <source>
        <dbReference type="Proteomes" id="UP000645390"/>
    </source>
</evidence>
<name>A0ABQ2BBN2_9SPHI</name>
<sequence length="57" mass="6475">MFYAYILFSKIRNGYYVGSTSKLEERLETHNTNHSGLIGQTLISIILIEKLITAALQ</sequence>
<dbReference type="Proteomes" id="UP000645390">
    <property type="component" value="Unassembled WGS sequence"/>
</dbReference>
<evidence type="ECO:0000313" key="2">
    <source>
        <dbReference type="EMBL" id="GGI22373.1"/>
    </source>
</evidence>
<accession>A0ABQ2BBN2</accession>
<comment type="caution">
    <text evidence="2">The sequence shown here is derived from an EMBL/GenBank/DDBJ whole genome shotgun (WGS) entry which is preliminary data.</text>
</comment>
<dbReference type="SUPFAM" id="SSF82771">
    <property type="entry name" value="GIY-YIG endonuclease"/>
    <property type="match status" value="1"/>
</dbReference>
<dbReference type="RefSeq" id="WP_188411427.1">
    <property type="nucleotide sequence ID" value="NZ_BMDJ01000001.1"/>
</dbReference>